<dbReference type="Pfam" id="PF00561">
    <property type="entry name" value="Abhydrolase_1"/>
    <property type="match status" value="1"/>
</dbReference>
<keyword evidence="4" id="KW-1185">Reference proteome</keyword>
<dbReference type="SUPFAM" id="SSF53474">
    <property type="entry name" value="alpha/beta-Hydrolases"/>
    <property type="match status" value="1"/>
</dbReference>
<accession>A0A517YFM4</accession>
<evidence type="ECO:0000256" key="1">
    <source>
        <dbReference type="ARBA" id="ARBA00022801"/>
    </source>
</evidence>
<dbReference type="AlphaFoldDB" id="A0A517YFM4"/>
<dbReference type="InterPro" id="IPR029058">
    <property type="entry name" value="AB_hydrolase_fold"/>
</dbReference>
<evidence type="ECO:0000313" key="3">
    <source>
        <dbReference type="EMBL" id="QDU29037.1"/>
    </source>
</evidence>
<dbReference type="PANTHER" id="PTHR43329">
    <property type="entry name" value="EPOXIDE HYDROLASE"/>
    <property type="match status" value="1"/>
</dbReference>
<dbReference type="InterPro" id="IPR000073">
    <property type="entry name" value="AB_hydrolase_1"/>
</dbReference>
<dbReference type="Gene3D" id="3.40.50.1820">
    <property type="entry name" value="alpha/beta hydrolase"/>
    <property type="match status" value="1"/>
</dbReference>
<dbReference type="Proteomes" id="UP000315017">
    <property type="component" value="Chromosome"/>
</dbReference>
<gene>
    <name evidence="3" type="ORF">ETAA8_41440</name>
</gene>
<dbReference type="RefSeq" id="WP_145092284.1">
    <property type="nucleotide sequence ID" value="NZ_CP036274.1"/>
</dbReference>
<reference evidence="3 4" key="1">
    <citation type="submission" date="2019-02" db="EMBL/GenBank/DDBJ databases">
        <title>Deep-cultivation of Planctomycetes and their phenomic and genomic characterization uncovers novel biology.</title>
        <authorList>
            <person name="Wiegand S."/>
            <person name="Jogler M."/>
            <person name="Boedeker C."/>
            <person name="Pinto D."/>
            <person name="Vollmers J."/>
            <person name="Rivas-Marin E."/>
            <person name="Kohn T."/>
            <person name="Peeters S.H."/>
            <person name="Heuer A."/>
            <person name="Rast P."/>
            <person name="Oberbeckmann S."/>
            <person name="Bunk B."/>
            <person name="Jeske O."/>
            <person name="Meyerdierks A."/>
            <person name="Storesund J.E."/>
            <person name="Kallscheuer N."/>
            <person name="Luecker S."/>
            <person name="Lage O.M."/>
            <person name="Pohl T."/>
            <person name="Merkel B.J."/>
            <person name="Hornburger P."/>
            <person name="Mueller R.-W."/>
            <person name="Bruemmer F."/>
            <person name="Labrenz M."/>
            <person name="Spormann A.M."/>
            <person name="Op den Camp H."/>
            <person name="Overmann J."/>
            <person name="Amann R."/>
            <person name="Jetten M.S.M."/>
            <person name="Mascher T."/>
            <person name="Medema M.H."/>
            <person name="Devos D.P."/>
            <person name="Kaster A.-K."/>
            <person name="Ovreas L."/>
            <person name="Rohde M."/>
            <person name="Galperin M.Y."/>
            <person name="Jogler C."/>
        </authorList>
    </citation>
    <scope>NUCLEOTIDE SEQUENCE [LARGE SCALE GENOMIC DNA]</scope>
    <source>
        <strain evidence="3 4">ETA_A8</strain>
    </source>
</reference>
<name>A0A517YFM4_9BACT</name>
<dbReference type="InterPro" id="IPR000639">
    <property type="entry name" value="Epox_hydrolase-like"/>
</dbReference>
<keyword evidence="1 3" id="KW-0378">Hydrolase</keyword>
<dbReference type="EC" id="3.3.2.10" evidence="3"/>
<dbReference type="GO" id="GO:0004301">
    <property type="term" value="F:epoxide hydrolase activity"/>
    <property type="evidence" value="ECO:0007669"/>
    <property type="project" value="UniProtKB-EC"/>
</dbReference>
<sequence length="295" mass="33320" precursor="true">MEHLQLQLGEVSLHVVAAGQGPAVIMLHGFPEFWYSWRLQIPALAAAGLRAIAPDMRGYNLSDKPYGLSEYALDKLVADVANLIEQQARGRAFVVGHDWGGVVAWRLAALRPDLVRKLAVLNAPHPAAYRRVLGNNPLQWLRSSYILLFQIPWLAEWIIRAGDFWLIERAFKRQASPAAFSAADIERYKAALRQPEALTSALNYYRAAFWHSRPLFGPPQIISVPTLLIWGERDLYLSNQLTRGLNRWVSDLRIARLPTASHWVQNDSPEAVNNLLIDFFAEAILNQATDQQVTR</sequence>
<feature type="domain" description="AB hydrolase-1" evidence="2">
    <location>
        <begin position="22"/>
        <end position="267"/>
    </location>
</feature>
<dbReference type="KEGG" id="aagg:ETAA8_41440"/>
<dbReference type="EMBL" id="CP036274">
    <property type="protein sequence ID" value="QDU29037.1"/>
    <property type="molecule type" value="Genomic_DNA"/>
</dbReference>
<evidence type="ECO:0000259" key="2">
    <source>
        <dbReference type="Pfam" id="PF00561"/>
    </source>
</evidence>
<evidence type="ECO:0000313" key="4">
    <source>
        <dbReference type="Proteomes" id="UP000315017"/>
    </source>
</evidence>
<organism evidence="3 4">
    <name type="scientific">Anatilimnocola aggregata</name>
    <dbReference type="NCBI Taxonomy" id="2528021"/>
    <lineage>
        <taxon>Bacteria</taxon>
        <taxon>Pseudomonadati</taxon>
        <taxon>Planctomycetota</taxon>
        <taxon>Planctomycetia</taxon>
        <taxon>Pirellulales</taxon>
        <taxon>Pirellulaceae</taxon>
        <taxon>Anatilimnocola</taxon>
    </lineage>
</organism>
<proteinExistence type="predicted"/>
<dbReference type="OrthoDB" id="9773293at2"/>
<protein>
    <submittedName>
        <fullName evidence="3">Soluble epoxide hydrolase</fullName>
        <ecNumber evidence="3">3.3.2.10</ecNumber>
    </submittedName>
</protein>
<dbReference type="PRINTS" id="PR00111">
    <property type="entry name" value="ABHYDROLASE"/>
</dbReference>
<dbReference type="PRINTS" id="PR00412">
    <property type="entry name" value="EPOXHYDRLASE"/>
</dbReference>